<evidence type="ECO:0000313" key="2">
    <source>
        <dbReference type="Proteomes" id="UP000054564"/>
    </source>
</evidence>
<accession>A0A0L0V6J7</accession>
<proteinExistence type="predicted"/>
<evidence type="ECO:0000313" key="1">
    <source>
        <dbReference type="EMBL" id="KNE94935.1"/>
    </source>
</evidence>
<protein>
    <submittedName>
        <fullName evidence="1">Uncharacterized protein</fullName>
    </submittedName>
</protein>
<gene>
    <name evidence="1" type="ORF">PSTG_11726</name>
</gene>
<reference evidence="2" key="1">
    <citation type="submission" date="2014-03" db="EMBL/GenBank/DDBJ databases">
        <title>The Genome Sequence of Puccinia striiformis f. sp. tritici PST-78.</title>
        <authorList>
            <consortium name="The Broad Institute Genome Sequencing Platform"/>
            <person name="Cuomo C."/>
            <person name="Hulbert S."/>
            <person name="Chen X."/>
            <person name="Walker B."/>
            <person name="Young S.K."/>
            <person name="Zeng Q."/>
            <person name="Gargeya S."/>
            <person name="Fitzgerald M."/>
            <person name="Haas B."/>
            <person name="Abouelleil A."/>
            <person name="Alvarado L."/>
            <person name="Arachchi H.M."/>
            <person name="Berlin A.M."/>
            <person name="Chapman S.B."/>
            <person name="Goldberg J."/>
            <person name="Griggs A."/>
            <person name="Gujja S."/>
            <person name="Hansen M."/>
            <person name="Howarth C."/>
            <person name="Imamovic A."/>
            <person name="Larimer J."/>
            <person name="McCowan C."/>
            <person name="Montmayeur A."/>
            <person name="Murphy C."/>
            <person name="Neiman D."/>
            <person name="Pearson M."/>
            <person name="Priest M."/>
            <person name="Roberts A."/>
            <person name="Saif S."/>
            <person name="Shea T."/>
            <person name="Sisk P."/>
            <person name="Sykes S."/>
            <person name="Wortman J."/>
            <person name="Nusbaum C."/>
            <person name="Birren B."/>
        </authorList>
    </citation>
    <scope>NUCLEOTIDE SEQUENCE [LARGE SCALE GENOMIC DNA]</scope>
    <source>
        <strain evidence="2">race PST-78</strain>
    </source>
</reference>
<dbReference type="EMBL" id="AJIL01000106">
    <property type="protein sequence ID" value="KNE94935.1"/>
    <property type="molecule type" value="Genomic_DNA"/>
</dbReference>
<sequence>MIWSLVSILRVGTATKNQAQERCLLESDPSDMQHDSDCLHHLILAAQGLKSLDLTELTTFQLPATFGASFDNHKLPKISVYAEANGTSPSMV</sequence>
<dbReference type="AlphaFoldDB" id="A0A0L0V6J7"/>
<dbReference type="Proteomes" id="UP000054564">
    <property type="component" value="Unassembled WGS sequence"/>
</dbReference>
<comment type="caution">
    <text evidence="1">The sequence shown here is derived from an EMBL/GenBank/DDBJ whole genome shotgun (WGS) entry which is preliminary data.</text>
</comment>
<name>A0A0L0V6J7_9BASI</name>
<organism evidence="1 2">
    <name type="scientific">Puccinia striiformis f. sp. tritici PST-78</name>
    <dbReference type="NCBI Taxonomy" id="1165861"/>
    <lineage>
        <taxon>Eukaryota</taxon>
        <taxon>Fungi</taxon>
        <taxon>Dikarya</taxon>
        <taxon>Basidiomycota</taxon>
        <taxon>Pucciniomycotina</taxon>
        <taxon>Pucciniomycetes</taxon>
        <taxon>Pucciniales</taxon>
        <taxon>Pucciniaceae</taxon>
        <taxon>Puccinia</taxon>
    </lineage>
</organism>
<keyword evidence="2" id="KW-1185">Reference proteome</keyword>